<dbReference type="AlphaFoldDB" id="A0A6P7SSH5"/>
<dbReference type="Proteomes" id="UP000515154">
    <property type="component" value="Linkage group LG9"/>
</dbReference>
<feature type="transmembrane region" description="Helical" evidence="6">
    <location>
        <begin position="280"/>
        <end position="307"/>
    </location>
</feature>
<feature type="transmembrane region" description="Helical" evidence="6">
    <location>
        <begin position="184"/>
        <end position="205"/>
    </location>
</feature>
<organism evidence="8 9">
    <name type="scientific">Octopus sinensis</name>
    <name type="common">East Asian common octopus</name>
    <dbReference type="NCBI Taxonomy" id="2607531"/>
    <lineage>
        <taxon>Eukaryota</taxon>
        <taxon>Metazoa</taxon>
        <taxon>Spiralia</taxon>
        <taxon>Lophotrochozoa</taxon>
        <taxon>Mollusca</taxon>
        <taxon>Cephalopoda</taxon>
        <taxon>Coleoidea</taxon>
        <taxon>Octopodiformes</taxon>
        <taxon>Octopoda</taxon>
        <taxon>Incirrata</taxon>
        <taxon>Octopodidae</taxon>
        <taxon>Octopus</taxon>
    </lineage>
</organism>
<keyword evidence="5 6" id="KW-0472">Membrane</keyword>
<dbReference type="InterPro" id="IPR000276">
    <property type="entry name" value="GPCR_Rhodpsn"/>
</dbReference>
<dbReference type="Gene3D" id="1.20.1070.10">
    <property type="entry name" value="Rhodopsin 7-helix transmembrane proteins"/>
    <property type="match status" value="1"/>
</dbReference>
<keyword evidence="8" id="KW-1185">Reference proteome</keyword>
<dbReference type="SUPFAM" id="SSF81321">
    <property type="entry name" value="Family A G protein-coupled receptor-like"/>
    <property type="match status" value="1"/>
</dbReference>
<dbReference type="PRINTS" id="PR00237">
    <property type="entry name" value="GPCRRHODOPSN"/>
</dbReference>
<evidence type="ECO:0000256" key="1">
    <source>
        <dbReference type="ARBA" id="ARBA00004651"/>
    </source>
</evidence>
<keyword evidence="3 6" id="KW-0812">Transmembrane</keyword>
<dbReference type="RefSeq" id="XP_029640901.1">
    <property type="nucleotide sequence ID" value="XM_029785041.2"/>
</dbReference>
<feature type="transmembrane region" description="Helical" evidence="6">
    <location>
        <begin position="65"/>
        <end position="86"/>
    </location>
</feature>
<feature type="transmembrane region" description="Helical" evidence="6">
    <location>
        <begin position="98"/>
        <end position="119"/>
    </location>
</feature>
<dbReference type="RefSeq" id="XP_036361922.1">
    <property type="nucleotide sequence ID" value="XM_036506029.1"/>
</dbReference>
<dbReference type="PROSITE" id="PS50262">
    <property type="entry name" value="G_PROTEIN_RECEP_F1_2"/>
    <property type="match status" value="1"/>
</dbReference>
<comment type="subcellular location">
    <subcellularLocation>
        <location evidence="1">Cell membrane</location>
        <topology evidence="1">Multi-pass membrane protein</topology>
    </subcellularLocation>
</comment>
<proteinExistence type="predicted"/>
<evidence type="ECO:0000256" key="5">
    <source>
        <dbReference type="ARBA" id="ARBA00023136"/>
    </source>
</evidence>
<dbReference type="RefSeq" id="XP_036361923.1">
    <property type="nucleotide sequence ID" value="XM_036506030.1"/>
</dbReference>
<accession>A0A6P7SSH5</accession>
<evidence type="ECO:0000313" key="11">
    <source>
        <dbReference type="RefSeq" id="XP_036361923.1"/>
    </source>
</evidence>
<feature type="transmembrane region" description="Helical" evidence="6">
    <location>
        <begin position="235"/>
        <end position="260"/>
    </location>
</feature>
<name>A0A6P7SSH5_9MOLL</name>
<dbReference type="GO" id="GO:0005886">
    <property type="term" value="C:plasma membrane"/>
    <property type="evidence" value="ECO:0007669"/>
    <property type="project" value="UniProtKB-SubCell"/>
</dbReference>
<evidence type="ECO:0000256" key="6">
    <source>
        <dbReference type="SAM" id="Phobius"/>
    </source>
</evidence>
<dbReference type="PANTHER" id="PTHR22750">
    <property type="entry name" value="G-PROTEIN COUPLED RECEPTOR"/>
    <property type="match status" value="1"/>
</dbReference>
<feature type="transmembrane region" description="Helical" evidence="6">
    <location>
        <begin position="327"/>
        <end position="346"/>
    </location>
</feature>
<protein>
    <submittedName>
        <fullName evidence="9 10">Adrenocorticotropic hormone receptor-like</fullName>
    </submittedName>
</protein>
<dbReference type="InterPro" id="IPR017452">
    <property type="entry name" value="GPCR_Rhodpsn_7TM"/>
</dbReference>
<evidence type="ECO:0000313" key="8">
    <source>
        <dbReference type="Proteomes" id="UP000515154"/>
    </source>
</evidence>
<dbReference type="KEGG" id="osn:115215745"/>
<evidence type="ECO:0000313" key="10">
    <source>
        <dbReference type="RefSeq" id="XP_036361922.1"/>
    </source>
</evidence>
<evidence type="ECO:0000256" key="2">
    <source>
        <dbReference type="ARBA" id="ARBA00022475"/>
    </source>
</evidence>
<evidence type="ECO:0000313" key="9">
    <source>
        <dbReference type="RefSeq" id="XP_029640901.1"/>
    </source>
</evidence>
<keyword evidence="4 6" id="KW-1133">Transmembrane helix</keyword>
<keyword evidence="2" id="KW-1003">Cell membrane</keyword>
<reference evidence="9 10" key="1">
    <citation type="submission" date="2025-08" db="UniProtKB">
        <authorList>
            <consortium name="RefSeq"/>
        </authorList>
    </citation>
    <scope>IDENTIFICATION</scope>
</reference>
<evidence type="ECO:0000256" key="4">
    <source>
        <dbReference type="ARBA" id="ARBA00022989"/>
    </source>
</evidence>
<feature type="domain" description="G-protein coupled receptors family 1 profile" evidence="7">
    <location>
        <begin position="77"/>
        <end position="344"/>
    </location>
</feature>
<sequence length="397" mass="45495">MRTANLGISKMMDFSDNQFNPEDMEDLPFDISFYEYTFGNKTDFSNITFPNIDFRGNGSMRIDRLIAIILCIVAIIANAVSLFAIMQFKGTFTANKQLVTSLLMSDLFISLCFLTASLTNNNNFMFPVEGEDEGKSICIYAVVEALMISGQLTNLLNLAAMALDHYIAINIPLKHSYLMDRRHVGILIAGVWVLGSLCGFSDFLLPFTPLYKNCRNQKFLNYCDTIKCTMFEPNFVLFAVVILCLFEMVFLYSQVFITIYRYPQLQTRHAPNIRRNNKGLVTTIIILLSYIICWLPYCLMELTMTIVSATNLPDMMNYYQISQQAQYYLYNLIALNSIFDPLIYAIRMPDMQNSYRRLLRMCKCKKRKPGMHHISMMDRKSTTSGTVIVDNATETGV</sequence>
<dbReference type="GO" id="GO:0004930">
    <property type="term" value="F:G protein-coupled receptor activity"/>
    <property type="evidence" value="ECO:0007669"/>
    <property type="project" value="InterPro"/>
</dbReference>
<dbReference type="Pfam" id="PF00001">
    <property type="entry name" value="7tm_1"/>
    <property type="match status" value="1"/>
</dbReference>
<gene>
    <name evidence="9 10 11" type="primary">LOC115215745</name>
</gene>
<evidence type="ECO:0000256" key="3">
    <source>
        <dbReference type="ARBA" id="ARBA00022692"/>
    </source>
</evidence>
<evidence type="ECO:0000259" key="7">
    <source>
        <dbReference type="PROSITE" id="PS50262"/>
    </source>
</evidence>
<dbReference type="CDD" id="cd00637">
    <property type="entry name" value="7tm_classA_rhodopsin-like"/>
    <property type="match status" value="1"/>
</dbReference>